<keyword evidence="6 15" id="KW-0548">Nucleotidyltransferase</keyword>
<dbReference type="Pfam" id="PF21999">
    <property type="entry name" value="IMS_HHH_1"/>
    <property type="match status" value="1"/>
</dbReference>
<dbReference type="EMBL" id="BMJT01000011">
    <property type="protein sequence ID" value="GGG31703.1"/>
    <property type="molecule type" value="Genomic_DNA"/>
</dbReference>
<dbReference type="Gene3D" id="3.30.70.270">
    <property type="match status" value="1"/>
</dbReference>
<dbReference type="Pfam" id="PF00817">
    <property type="entry name" value="IMS"/>
    <property type="match status" value="1"/>
</dbReference>
<comment type="subcellular location">
    <subcellularLocation>
        <location evidence="1 15">Cytoplasm</location>
    </subcellularLocation>
</comment>
<dbReference type="HAMAP" id="MF_01113">
    <property type="entry name" value="DNApol_IV"/>
    <property type="match status" value="1"/>
</dbReference>
<evidence type="ECO:0000256" key="8">
    <source>
        <dbReference type="ARBA" id="ARBA00022723"/>
    </source>
</evidence>
<dbReference type="PANTHER" id="PTHR11076">
    <property type="entry name" value="DNA REPAIR POLYMERASE UMUC / TRANSFERASE FAMILY MEMBER"/>
    <property type="match status" value="1"/>
</dbReference>
<evidence type="ECO:0000256" key="9">
    <source>
        <dbReference type="ARBA" id="ARBA00022763"/>
    </source>
</evidence>
<keyword evidence="10 15" id="KW-0460">Magnesium</keyword>
<comment type="caution">
    <text evidence="17">The sequence shown here is derived from an EMBL/GenBank/DDBJ whole genome shotgun (WGS) entry which is preliminary data.</text>
</comment>
<dbReference type="Gene3D" id="3.40.1170.60">
    <property type="match status" value="1"/>
</dbReference>
<accession>A0A917G9J4</accession>
<keyword evidence="12 15" id="KW-0238">DNA-binding</keyword>
<dbReference type="Gene3D" id="1.10.150.20">
    <property type="entry name" value="5' to 3' exonuclease, C-terminal subdomain"/>
    <property type="match status" value="1"/>
</dbReference>
<dbReference type="InterPro" id="IPR050116">
    <property type="entry name" value="DNA_polymerase-Y"/>
</dbReference>
<dbReference type="RefSeq" id="WP_188615684.1">
    <property type="nucleotide sequence ID" value="NZ_BMJT01000011.1"/>
</dbReference>
<dbReference type="GO" id="GO:0042276">
    <property type="term" value="P:error-prone translesion synthesis"/>
    <property type="evidence" value="ECO:0007669"/>
    <property type="project" value="TreeGrafter"/>
</dbReference>
<evidence type="ECO:0000313" key="17">
    <source>
        <dbReference type="EMBL" id="GGG31703.1"/>
    </source>
</evidence>
<dbReference type="GO" id="GO:0003887">
    <property type="term" value="F:DNA-directed DNA polymerase activity"/>
    <property type="evidence" value="ECO:0007669"/>
    <property type="project" value="UniProtKB-UniRule"/>
</dbReference>
<keyword evidence="4 15" id="KW-0963">Cytoplasm</keyword>
<protein>
    <recommendedName>
        <fullName evidence="15">DNA polymerase IV</fullName>
        <shortName evidence="15">Pol IV</shortName>
        <ecNumber evidence="15">2.7.7.7</ecNumber>
    </recommendedName>
</protein>
<dbReference type="Proteomes" id="UP000616608">
    <property type="component" value="Unassembled WGS sequence"/>
</dbReference>
<feature type="binding site" evidence="15">
    <location>
        <position position="8"/>
    </location>
    <ligand>
        <name>Mg(2+)</name>
        <dbReference type="ChEBI" id="CHEBI:18420"/>
    </ligand>
</feature>
<feature type="binding site" evidence="15">
    <location>
        <position position="104"/>
    </location>
    <ligand>
        <name>Mg(2+)</name>
        <dbReference type="ChEBI" id="CHEBI:18420"/>
    </ligand>
</feature>
<evidence type="ECO:0000256" key="4">
    <source>
        <dbReference type="ARBA" id="ARBA00022490"/>
    </source>
</evidence>
<evidence type="ECO:0000256" key="5">
    <source>
        <dbReference type="ARBA" id="ARBA00022679"/>
    </source>
</evidence>
<comment type="cofactor">
    <cofactor evidence="15">
        <name>Mg(2+)</name>
        <dbReference type="ChEBI" id="CHEBI:18420"/>
    </cofactor>
    <text evidence="15">Binds 2 magnesium ions per subunit.</text>
</comment>
<keyword evidence="11 15" id="KW-0239">DNA-directed DNA polymerase</keyword>
<comment type="similarity">
    <text evidence="2 15">Belongs to the DNA polymerase type-Y family.</text>
</comment>
<dbReference type="CDD" id="cd03586">
    <property type="entry name" value="PolY_Pol_IV_kappa"/>
    <property type="match status" value="1"/>
</dbReference>
<gene>
    <name evidence="17" type="primary">dinB1</name>
    <name evidence="15" type="synonym">dinB</name>
    <name evidence="17" type="ORF">GCM10007425_27940</name>
</gene>
<evidence type="ECO:0000256" key="13">
    <source>
        <dbReference type="ARBA" id="ARBA00023204"/>
    </source>
</evidence>
<dbReference type="NCBIfam" id="NF002492">
    <property type="entry name" value="PRK01810.1"/>
    <property type="match status" value="1"/>
</dbReference>
<evidence type="ECO:0000256" key="12">
    <source>
        <dbReference type="ARBA" id="ARBA00023125"/>
    </source>
</evidence>
<feature type="site" description="Substrate discrimination" evidence="15">
    <location>
        <position position="13"/>
    </location>
</feature>
<dbReference type="Pfam" id="PF11799">
    <property type="entry name" value="IMS_C"/>
    <property type="match status" value="1"/>
</dbReference>
<dbReference type="NCBIfam" id="NF002677">
    <property type="entry name" value="PRK02406.1"/>
    <property type="match status" value="1"/>
</dbReference>
<dbReference type="GO" id="GO:0000287">
    <property type="term" value="F:magnesium ion binding"/>
    <property type="evidence" value="ECO:0007669"/>
    <property type="project" value="UniProtKB-UniRule"/>
</dbReference>
<comment type="subunit">
    <text evidence="15">Monomer.</text>
</comment>
<dbReference type="PROSITE" id="PS50173">
    <property type="entry name" value="UMUC"/>
    <property type="match status" value="1"/>
</dbReference>
<sequence length="408" mass="46499">MSIILHVDMNSFYASVEQAKNPHLLGKPLAIAGNPRERKGIIITCSYEARAVGVYTTMPLFEARKRCPDLIVLPPNFPMYRAASIAMFDILREFSSLVEPVSIDEGYVDVTLLQNPQQVAYEIQQTILTRLKLPCSIGIAPNKFLAKTASDRKKPLGITILRRRDMEHELWPLPVMEMHGVGERTAKKLQQLHIHTIGDLAKMSPYTMKLAMGKMGVQLQERANGIDRRHVNPEAIYDTKSVGNSQTLARDEEDVDALYVVLRRLSDKVAVRLYEKRLVGTTITVHIRDHNWHTVTRSGTLANATQDKRVIYQEAVRLFEIGWNNLPIRLLGVTMNNVMDETQQTEQLSLFTYEEQMKDEPIRQLVEKLTRKFGEGSIQRGISLPRAKGYHSYTSFSKDFLQDHQKGE</sequence>
<evidence type="ECO:0000256" key="10">
    <source>
        <dbReference type="ARBA" id="ARBA00022842"/>
    </source>
</evidence>
<evidence type="ECO:0000256" key="2">
    <source>
        <dbReference type="ARBA" id="ARBA00010945"/>
    </source>
</evidence>
<organism evidence="17 18">
    <name type="scientific">Lysinibacillus alkalisoli</name>
    <dbReference type="NCBI Taxonomy" id="1911548"/>
    <lineage>
        <taxon>Bacteria</taxon>
        <taxon>Bacillati</taxon>
        <taxon>Bacillota</taxon>
        <taxon>Bacilli</taxon>
        <taxon>Bacillales</taxon>
        <taxon>Bacillaceae</taxon>
        <taxon>Lysinibacillus</taxon>
    </lineage>
</organism>
<dbReference type="InterPro" id="IPR022880">
    <property type="entry name" value="DNApol_IV"/>
</dbReference>
<evidence type="ECO:0000256" key="7">
    <source>
        <dbReference type="ARBA" id="ARBA00022705"/>
    </source>
</evidence>
<dbReference type="GO" id="GO:0006261">
    <property type="term" value="P:DNA-templated DNA replication"/>
    <property type="evidence" value="ECO:0007669"/>
    <property type="project" value="UniProtKB-UniRule"/>
</dbReference>
<feature type="active site" evidence="15">
    <location>
        <position position="105"/>
    </location>
</feature>
<keyword evidence="5 15" id="KW-0808">Transferase</keyword>
<evidence type="ECO:0000256" key="15">
    <source>
        <dbReference type="HAMAP-Rule" id="MF_01113"/>
    </source>
</evidence>
<evidence type="ECO:0000256" key="14">
    <source>
        <dbReference type="ARBA" id="ARBA00049244"/>
    </source>
</evidence>
<dbReference type="GO" id="GO:0009432">
    <property type="term" value="P:SOS response"/>
    <property type="evidence" value="ECO:0007669"/>
    <property type="project" value="TreeGrafter"/>
</dbReference>
<dbReference type="GO" id="GO:0006281">
    <property type="term" value="P:DNA repair"/>
    <property type="evidence" value="ECO:0007669"/>
    <property type="project" value="UniProtKB-UniRule"/>
</dbReference>
<dbReference type="InterPro" id="IPR043502">
    <property type="entry name" value="DNA/RNA_pol_sf"/>
</dbReference>
<dbReference type="InterPro" id="IPR043128">
    <property type="entry name" value="Rev_trsase/Diguanyl_cyclase"/>
</dbReference>
<dbReference type="InterPro" id="IPR053848">
    <property type="entry name" value="IMS_HHH_1"/>
</dbReference>
<dbReference type="GO" id="GO:0003684">
    <property type="term" value="F:damaged DNA binding"/>
    <property type="evidence" value="ECO:0007669"/>
    <property type="project" value="InterPro"/>
</dbReference>
<dbReference type="InterPro" id="IPR001126">
    <property type="entry name" value="UmuC"/>
</dbReference>
<evidence type="ECO:0000256" key="3">
    <source>
        <dbReference type="ARBA" id="ARBA00022457"/>
    </source>
</evidence>
<dbReference type="SUPFAM" id="SSF100879">
    <property type="entry name" value="Lesion bypass DNA polymerase (Y-family), little finger domain"/>
    <property type="match status" value="1"/>
</dbReference>
<dbReference type="EC" id="2.7.7.7" evidence="15"/>
<reference evidence="17" key="1">
    <citation type="journal article" date="2014" name="Int. J. Syst. Evol. Microbiol.">
        <title>Complete genome sequence of Corynebacterium casei LMG S-19264T (=DSM 44701T), isolated from a smear-ripened cheese.</title>
        <authorList>
            <consortium name="US DOE Joint Genome Institute (JGI-PGF)"/>
            <person name="Walter F."/>
            <person name="Albersmeier A."/>
            <person name="Kalinowski J."/>
            <person name="Ruckert C."/>
        </authorList>
    </citation>
    <scope>NUCLEOTIDE SEQUENCE</scope>
    <source>
        <strain evidence="17">CGMCC 1.15760</strain>
    </source>
</reference>
<reference evidence="17" key="2">
    <citation type="submission" date="2020-09" db="EMBL/GenBank/DDBJ databases">
        <authorList>
            <person name="Sun Q."/>
            <person name="Zhou Y."/>
        </authorList>
    </citation>
    <scope>NUCLEOTIDE SEQUENCE</scope>
    <source>
        <strain evidence="17">CGMCC 1.15760</strain>
    </source>
</reference>
<keyword evidence="13 15" id="KW-0234">DNA repair</keyword>
<keyword evidence="7 15" id="KW-0235">DNA replication</keyword>
<evidence type="ECO:0000256" key="6">
    <source>
        <dbReference type="ARBA" id="ARBA00022695"/>
    </source>
</evidence>
<evidence type="ECO:0000256" key="1">
    <source>
        <dbReference type="ARBA" id="ARBA00004496"/>
    </source>
</evidence>
<keyword evidence="18" id="KW-1185">Reference proteome</keyword>
<dbReference type="InterPro" id="IPR017961">
    <property type="entry name" value="DNA_pol_Y-fam_little_finger"/>
</dbReference>
<keyword evidence="3 15" id="KW-0515">Mutator protein</keyword>
<evidence type="ECO:0000313" key="18">
    <source>
        <dbReference type="Proteomes" id="UP000616608"/>
    </source>
</evidence>
<dbReference type="SUPFAM" id="SSF56672">
    <property type="entry name" value="DNA/RNA polymerases"/>
    <property type="match status" value="1"/>
</dbReference>
<feature type="domain" description="UmuC" evidence="16">
    <location>
        <begin position="4"/>
        <end position="182"/>
    </location>
</feature>
<dbReference type="FunFam" id="3.30.1490.100:FF:000004">
    <property type="entry name" value="DNA polymerase IV"/>
    <property type="match status" value="1"/>
</dbReference>
<dbReference type="AlphaFoldDB" id="A0A917G9J4"/>
<dbReference type="InterPro" id="IPR036775">
    <property type="entry name" value="DNA_pol_Y-fam_lit_finger_sf"/>
</dbReference>
<proteinExistence type="inferred from homology"/>
<dbReference type="Gene3D" id="3.30.1490.100">
    <property type="entry name" value="DNA polymerase, Y-family, little finger domain"/>
    <property type="match status" value="1"/>
</dbReference>
<dbReference type="PANTHER" id="PTHR11076:SF33">
    <property type="entry name" value="DNA POLYMERASE KAPPA"/>
    <property type="match status" value="1"/>
</dbReference>
<name>A0A917G9J4_9BACI</name>
<evidence type="ECO:0000259" key="16">
    <source>
        <dbReference type="PROSITE" id="PS50173"/>
    </source>
</evidence>
<comment type="catalytic activity">
    <reaction evidence="14 15">
        <text>DNA(n) + a 2'-deoxyribonucleoside 5'-triphosphate = DNA(n+1) + diphosphate</text>
        <dbReference type="Rhea" id="RHEA:22508"/>
        <dbReference type="Rhea" id="RHEA-COMP:17339"/>
        <dbReference type="Rhea" id="RHEA-COMP:17340"/>
        <dbReference type="ChEBI" id="CHEBI:33019"/>
        <dbReference type="ChEBI" id="CHEBI:61560"/>
        <dbReference type="ChEBI" id="CHEBI:173112"/>
        <dbReference type="EC" id="2.7.7.7"/>
    </reaction>
</comment>
<keyword evidence="9 15" id="KW-0227">DNA damage</keyword>
<dbReference type="GO" id="GO:0005829">
    <property type="term" value="C:cytosol"/>
    <property type="evidence" value="ECO:0007669"/>
    <property type="project" value="TreeGrafter"/>
</dbReference>
<comment type="function">
    <text evidence="15">Poorly processive, error-prone DNA polymerase involved in untargeted mutagenesis. Copies undamaged DNA at stalled replication forks, which arise in vivo from mismatched or misaligned primer ends. These misaligned primers can be extended by PolIV. Exhibits no 3'-5' exonuclease (proofreading) activity. May be involved in translesional synthesis, in conjunction with the beta clamp from PolIII.</text>
</comment>
<dbReference type="FunFam" id="3.40.1170.60:FF:000003">
    <property type="entry name" value="DNA polymerase eta"/>
    <property type="match status" value="1"/>
</dbReference>
<evidence type="ECO:0000256" key="11">
    <source>
        <dbReference type="ARBA" id="ARBA00022932"/>
    </source>
</evidence>
<keyword evidence="8 15" id="KW-0479">Metal-binding</keyword>